<protein>
    <recommendedName>
        <fullName evidence="3">4-amino-4-deoxychorismate lyase</fullName>
    </recommendedName>
</protein>
<dbReference type="EMBL" id="JPIU01000040">
    <property type="protein sequence ID" value="KIO44082.1"/>
    <property type="molecule type" value="Genomic_DNA"/>
</dbReference>
<evidence type="ECO:0000313" key="2">
    <source>
        <dbReference type="Proteomes" id="UP000031980"/>
    </source>
</evidence>
<accession>A0A0C3NDA9</accession>
<evidence type="ECO:0000313" key="1">
    <source>
        <dbReference type="EMBL" id="KIO44082.1"/>
    </source>
</evidence>
<sequence length="199" mass="23267">MSAFIETILVIDGEFCNFSFHVARMKETSVVFFRREIVFIPDELIVPEDLREGVVKCRIIYDYVIREVEFIPYHIRKIASLKLVEDNEIVYPFKSTDRDALKRLSDRRGDRDEVLIVKQGQITDTSFSNVVFRACDGLYTPSAFLLNGTRRQRLLREGIVREREIRVADLTRYQGVFLINAMIDLSDQVYVPVERIYSS</sequence>
<keyword evidence="2" id="KW-1185">Reference proteome</keyword>
<dbReference type="InterPro" id="IPR043132">
    <property type="entry name" value="BCAT-like_C"/>
</dbReference>
<dbReference type="InterPro" id="IPR043131">
    <property type="entry name" value="BCAT-like_N"/>
</dbReference>
<dbReference type="Pfam" id="PF01063">
    <property type="entry name" value="Aminotran_4"/>
    <property type="match status" value="1"/>
</dbReference>
<evidence type="ECO:0008006" key="3">
    <source>
        <dbReference type="Google" id="ProtNLM"/>
    </source>
</evidence>
<dbReference type="SUPFAM" id="SSF56752">
    <property type="entry name" value="D-aminoacid aminotransferase-like PLP-dependent enzymes"/>
    <property type="match status" value="1"/>
</dbReference>
<organism evidence="1 2">
    <name type="scientific">Sanguibacteroides justesenii</name>
    <dbReference type="NCBI Taxonomy" id="1547597"/>
    <lineage>
        <taxon>Bacteria</taxon>
        <taxon>Pseudomonadati</taxon>
        <taxon>Bacteroidota</taxon>
        <taxon>Bacteroidia</taxon>
        <taxon>Bacteroidales</taxon>
        <taxon>Porphyromonadaceae</taxon>
        <taxon>Sanguibacteroides</taxon>
    </lineage>
</organism>
<dbReference type="AlphaFoldDB" id="A0A0C3NDA9"/>
<dbReference type="Proteomes" id="UP000031980">
    <property type="component" value="Unassembled WGS sequence"/>
</dbReference>
<dbReference type="InterPro" id="IPR001544">
    <property type="entry name" value="Aminotrans_IV"/>
</dbReference>
<dbReference type="RefSeq" id="WP_041505402.1">
    <property type="nucleotide sequence ID" value="NZ_JPIU01000040.1"/>
</dbReference>
<gene>
    <name evidence="1" type="ORF">BA92_11950</name>
</gene>
<dbReference type="GO" id="GO:0003824">
    <property type="term" value="F:catalytic activity"/>
    <property type="evidence" value="ECO:0007669"/>
    <property type="project" value="InterPro"/>
</dbReference>
<dbReference type="Gene3D" id="3.20.10.10">
    <property type="entry name" value="D-amino Acid Aminotransferase, subunit A, domain 2"/>
    <property type="match status" value="1"/>
</dbReference>
<comment type="caution">
    <text evidence="1">The sequence shown here is derived from an EMBL/GenBank/DDBJ whole genome shotgun (WGS) entry which is preliminary data.</text>
</comment>
<name>A0A0C3NDA9_9PORP</name>
<dbReference type="Gene3D" id="3.30.470.10">
    <property type="match status" value="1"/>
</dbReference>
<dbReference type="InterPro" id="IPR036038">
    <property type="entry name" value="Aminotransferase-like"/>
</dbReference>
<reference evidence="1 2" key="1">
    <citation type="submission" date="2014-07" db="EMBL/GenBank/DDBJ databases">
        <title>Porphyromonadaceae bacterium OUH 308042 = ATCC BAA-2681 = DSM 28342 draft genome.</title>
        <authorList>
            <person name="Sydenham T.V."/>
            <person name="Hasman H."/>
            <person name="Justensen U.S."/>
        </authorList>
    </citation>
    <scope>NUCLEOTIDE SEQUENCE [LARGE SCALE GENOMIC DNA]</scope>
    <source>
        <strain evidence="1 2">OUH 308042</strain>
    </source>
</reference>
<proteinExistence type="predicted"/>